<feature type="transmembrane region" description="Helical" evidence="1">
    <location>
        <begin position="345"/>
        <end position="361"/>
    </location>
</feature>
<feature type="transmembrane region" description="Helical" evidence="1">
    <location>
        <begin position="373"/>
        <end position="394"/>
    </location>
</feature>
<feature type="transmembrane region" description="Helical" evidence="1">
    <location>
        <begin position="289"/>
        <end position="306"/>
    </location>
</feature>
<keyword evidence="1" id="KW-0472">Membrane</keyword>
<reference evidence="2 3" key="1">
    <citation type="journal article" date="2012" name="Gene">
        <title>Sequence of Leptospira santarosai serovar Shermani genome and prediction of virulence-associated genes.</title>
        <authorList>
            <person name="Chou L.F."/>
            <person name="Chen Y.T."/>
            <person name="Lu C.W."/>
            <person name="Ko Y.C."/>
            <person name="Tang C.Y."/>
            <person name="Pan M.J."/>
            <person name="Tian Y.C."/>
            <person name="Chiu C.H."/>
            <person name="Hung C.C."/>
            <person name="Yang C.W."/>
        </authorList>
    </citation>
    <scope>NUCLEOTIDE SEQUENCE [LARGE SCALE GENOMIC DNA]</scope>
    <source>
        <strain evidence="2">LT 821</strain>
    </source>
</reference>
<feature type="transmembrane region" description="Helical" evidence="1">
    <location>
        <begin position="225"/>
        <end position="245"/>
    </location>
</feature>
<feature type="transmembrane region" description="Helical" evidence="1">
    <location>
        <begin position="112"/>
        <end position="130"/>
    </location>
</feature>
<gene>
    <name evidence="2" type="ORF">LSS_16366</name>
</gene>
<keyword evidence="1" id="KW-1133">Transmembrane helix</keyword>
<accession>K8XVZ8</accession>
<dbReference type="KEGG" id="lst:LSS_16366"/>
<evidence type="ECO:0008006" key="4">
    <source>
        <dbReference type="Google" id="ProtNLM"/>
    </source>
</evidence>
<feature type="transmembrane region" description="Helical" evidence="1">
    <location>
        <begin position="12"/>
        <end position="31"/>
    </location>
</feature>
<keyword evidence="1" id="KW-0812">Transmembrane</keyword>
<evidence type="ECO:0000256" key="1">
    <source>
        <dbReference type="SAM" id="Phobius"/>
    </source>
</evidence>
<evidence type="ECO:0000313" key="2">
    <source>
        <dbReference type="EMBL" id="EKT85723.1"/>
    </source>
</evidence>
<dbReference type="STRING" id="758847.LSS_16366"/>
<dbReference type="EMBL" id="CP006694">
    <property type="protein sequence ID" value="EKT85723.1"/>
    <property type="molecule type" value="Genomic_DNA"/>
</dbReference>
<sequence length="503" mass="58222">MNRLTQFVSKNKIPLISTFVISLAFIFFFPAGMETADSGIKHIQVLDFIKQDFKTLSCVYPAKTVDSDMEFIPWKGTFFLHRIDHQCFYVFPFYFTFLLTPLNLFFGVVGEYLLPLFGFLWTLWLYWIWMKKLSLSDENKKYLFLYLSFGTGLLYYAYTLSETTVNSALIGTAFYLTWRSIQERSNKLFLYAAFFCGIALYLRQESLLVGLLLVGFCFLTRTKTVIQSVGFLFVFGCMAGIWGFVNWKIFRNPFGLRGVEQVMASSDPEFFIKRMKMFYEIFLHGRDNVGLLLASPILVLIPFYLIKWKSLDRGFQPIFLTAVSFALIIPIVVVNYQAVGWGTRFVLSMTPIYLLSVVLFFQSKTSFSIPKWFRLASLLWSVGGVFFYLTVLGYSKLKITEANVFLKKHIADSQAIVLVTTDFDSMGNLIDREKMVFRVDDNQAFEKLSAILKKNKISKISFVYPSPFFFKESDFFTEDVFKKISILETQTSKELVVKNAILK</sequence>
<dbReference type="PATRIC" id="fig|758847.3.peg.3418"/>
<protein>
    <recommendedName>
        <fullName evidence="4">Glycosyltransferase RgtA/B/C/D-like domain-containing protein</fullName>
    </recommendedName>
</protein>
<feature type="transmembrane region" description="Helical" evidence="1">
    <location>
        <begin position="87"/>
        <end position="106"/>
    </location>
</feature>
<dbReference type="Proteomes" id="UP000035800">
    <property type="component" value="Chromosome I"/>
</dbReference>
<dbReference type="InterPro" id="IPR059217">
    <property type="entry name" value="LA3751_2-like"/>
</dbReference>
<organism evidence="2 3">
    <name type="scientific">Leptospira santarosai serovar Shermani str. LT 821</name>
    <dbReference type="NCBI Taxonomy" id="758847"/>
    <lineage>
        <taxon>Bacteria</taxon>
        <taxon>Pseudomonadati</taxon>
        <taxon>Spirochaetota</taxon>
        <taxon>Spirochaetia</taxon>
        <taxon>Leptospirales</taxon>
        <taxon>Leptospiraceae</taxon>
        <taxon>Leptospira</taxon>
    </lineage>
</organism>
<evidence type="ECO:0000313" key="3">
    <source>
        <dbReference type="Proteomes" id="UP000035800"/>
    </source>
</evidence>
<proteinExistence type="predicted"/>
<reference evidence="2 3" key="2">
    <citation type="journal article" date="2014" name="Emerg. Microbes Infect.">
        <title>Potential impact on kidney infection: a whole-genome analysis of Leptospira santarosai serovar Shermani.</title>
        <authorList>
            <person name="Chou L.F."/>
            <person name="Chen T.W."/>
            <person name="Ko Y.C."/>
            <person name="Pan M.J."/>
            <person name="Tian Y.C."/>
            <person name="Chiu C.H."/>
            <person name="Tang P."/>
            <person name="Hung C.C."/>
            <person name="Yang C.W."/>
        </authorList>
    </citation>
    <scope>NUCLEOTIDE SEQUENCE</scope>
    <source>
        <strain evidence="2 3">LT 821</strain>
    </source>
</reference>
<dbReference type="AlphaFoldDB" id="K8XVZ8"/>
<name>K8XVZ8_9LEPT</name>
<feature type="transmembrane region" description="Helical" evidence="1">
    <location>
        <begin position="188"/>
        <end position="218"/>
    </location>
</feature>
<dbReference type="NCBIfam" id="NF047440">
    <property type="entry name" value="LA3751_2_3_fam"/>
    <property type="match status" value="1"/>
</dbReference>
<feature type="transmembrane region" description="Helical" evidence="1">
    <location>
        <begin position="318"/>
        <end position="339"/>
    </location>
</feature>